<feature type="transmembrane region" description="Helical" evidence="10">
    <location>
        <begin position="281"/>
        <end position="311"/>
    </location>
</feature>
<accession>A0A922DAT4</accession>
<dbReference type="GO" id="GO:0012505">
    <property type="term" value="C:endomembrane system"/>
    <property type="evidence" value="ECO:0007669"/>
    <property type="project" value="TreeGrafter"/>
</dbReference>
<evidence type="ECO:0000256" key="5">
    <source>
        <dbReference type="ARBA" id="ARBA00022958"/>
    </source>
</evidence>
<evidence type="ECO:0008006" key="16">
    <source>
        <dbReference type="Google" id="ProtNLM"/>
    </source>
</evidence>
<feature type="domain" description="Cation/H(+) antiporter C-terminal" evidence="13">
    <location>
        <begin position="637"/>
        <end position="782"/>
    </location>
</feature>
<dbReference type="GO" id="GO:0006885">
    <property type="term" value="P:regulation of pH"/>
    <property type="evidence" value="ECO:0007669"/>
    <property type="project" value="TreeGrafter"/>
</dbReference>
<evidence type="ECO:0000256" key="6">
    <source>
        <dbReference type="ARBA" id="ARBA00022989"/>
    </source>
</evidence>
<keyword evidence="5" id="KW-0630">Potassium</keyword>
<dbReference type="Pfam" id="PF00999">
    <property type="entry name" value="Na_H_Exchanger"/>
    <property type="match status" value="1"/>
</dbReference>
<feature type="transmembrane region" description="Helical" evidence="10">
    <location>
        <begin position="426"/>
        <end position="449"/>
    </location>
</feature>
<dbReference type="InterPro" id="IPR050794">
    <property type="entry name" value="CPA2_transporter"/>
</dbReference>
<evidence type="ECO:0000256" key="2">
    <source>
        <dbReference type="ARBA" id="ARBA00022448"/>
    </source>
</evidence>
<evidence type="ECO:0000313" key="14">
    <source>
        <dbReference type="EMBL" id="KAG6680936.1"/>
    </source>
</evidence>
<comment type="similarity">
    <text evidence="9">Belongs to the monovalent cation:proton antiporter 2 (CPA2) transporter (TC 2.A.37) family. CHX (TC 2.A.37.4) subfamily.</text>
</comment>
<dbReference type="PANTHER" id="PTHR32468">
    <property type="entry name" value="CATION/H + ANTIPORTER"/>
    <property type="match status" value="1"/>
</dbReference>
<dbReference type="Proteomes" id="UP000811246">
    <property type="component" value="Chromosome 13"/>
</dbReference>
<feature type="transmembrane region" description="Helical" evidence="10">
    <location>
        <begin position="110"/>
        <end position="130"/>
    </location>
</feature>
<keyword evidence="6 10" id="KW-1133">Transmembrane helix</keyword>
<feature type="domain" description="Cation/H+ exchanger transmembrane" evidence="11">
    <location>
        <begin position="65"/>
        <end position="446"/>
    </location>
</feature>
<keyword evidence="7" id="KW-0406">Ion transport</keyword>
<sequence length="784" mass="87075">MTSMIQSLDVATSFPNSSMITISECVEVPYKVHSPGLWNWFHSGNMFSIPQLELQMMIIFAITHASHYILRPYGVPQFTSQIIAGIILGPSLLGRFEPFKILFDVRSQEIIGMLAAFGHVLFLYLSGVKMDMKVLKRMGRKALYTGIACILFPLIIGTSLGVCLKRSWRLTKEEAYSIPYLTSFHSLTPFPVVVYLLENLKILNSELGQLGLSAALVSDAIGLLLIVLAILSINGLEKGNFDVIFSGGSTIIYILTLVIVFRPAMVWIVKQTPKGRPVKTVYIHIIMLLMLVCGLLSHSFNLTIVFGPFFLGLVVPDGPPLGSAIVNKFNCFTEHVLLPLFVTTCAMKADLRLISLDTNLLTFDIILLIATFAAKIVACLIPLLYSKMPINDSLALALILSFKGEFQLSLYSTFGDEQVNLIPDKSLSLSIVAILINATIAPILVKYLYDPSRKYAGYKKRDIMHNRRNAELRILVCIHKPDNIPTVIKLLEASGPTRQRPLTVYVLHLIKLVGRASPVFISHQMQKKTLSKTSYSENVITAFNRFKQDNLDGISLLHVFTAISPPKYMQEDVCTLALDKLSSLIVLPFHRKWSLDGFVESEDCAIRTLNCGVLELAPCSVGILVDRGRSTIPADSSYSVAMVFLGGSDDQEALTFAKRMASDMMNINLTVIHFVASESEGFRDWDDLLDHEVLKDVKLNNLSGGYVTYIEEMVEDGSQTALIIHSMIDEYDLIVVGRRHNVVSPQTSGLAEWREFPELGVIGDLLATSDNNTRTSVLVVQQQK</sequence>
<evidence type="ECO:0000256" key="1">
    <source>
        <dbReference type="ARBA" id="ARBA00004141"/>
    </source>
</evidence>
<evidence type="ECO:0000256" key="3">
    <source>
        <dbReference type="ARBA" id="ARBA00022538"/>
    </source>
</evidence>
<dbReference type="EMBL" id="CM031837">
    <property type="protein sequence ID" value="KAG6680936.1"/>
    <property type="molecule type" value="Genomic_DNA"/>
</dbReference>
<feature type="transmembrane region" description="Helical" evidence="10">
    <location>
        <begin position="251"/>
        <end position="269"/>
    </location>
</feature>
<dbReference type="InterPro" id="IPR057290">
    <property type="entry name" value="CHX17_C"/>
</dbReference>
<dbReference type="Pfam" id="PF23256">
    <property type="entry name" value="CHX17_2nd"/>
    <property type="match status" value="1"/>
</dbReference>
<evidence type="ECO:0000256" key="8">
    <source>
        <dbReference type="ARBA" id="ARBA00023136"/>
    </source>
</evidence>
<evidence type="ECO:0000256" key="7">
    <source>
        <dbReference type="ARBA" id="ARBA00023065"/>
    </source>
</evidence>
<dbReference type="GO" id="GO:0006813">
    <property type="term" value="P:potassium ion transport"/>
    <property type="evidence" value="ECO:0007669"/>
    <property type="project" value="UniProtKB-KW"/>
</dbReference>
<feature type="transmembrane region" description="Helical" evidence="10">
    <location>
        <begin position="210"/>
        <end position="231"/>
    </location>
</feature>
<evidence type="ECO:0000256" key="4">
    <source>
        <dbReference type="ARBA" id="ARBA00022692"/>
    </source>
</evidence>
<keyword evidence="8 10" id="KW-0472">Membrane</keyword>
<evidence type="ECO:0000313" key="15">
    <source>
        <dbReference type="Proteomes" id="UP000811246"/>
    </source>
</evidence>
<evidence type="ECO:0000256" key="9">
    <source>
        <dbReference type="ARBA" id="ARBA00038341"/>
    </source>
</evidence>
<comment type="subcellular location">
    <subcellularLocation>
        <location evidence="1">Membrane</location>
        <topology evidence="1">Multi-pass membrane protein</topology>
    </subcellularLocation>
</comment>
<feature type="transmembrane region" description="Helical" evidence="10">
    <location>
        <begin position="142"/>
        <end position="160"/>
    </location>
</feature>
<dbReference type="GO" id="GO:0015297">
    <property type="term" value="F:antiporter activity"/>
    <property type="evidence" value="ECO:0007669"/>
    <property type="project" value="InterPro"/>
</dbReference>
<keyword evidence="3" id="KW-0633">Potassium transport</keyword>
<evidence type="ECO:0000259" key="12">
    <source>
        <dbReference type="Pfam" id="PF23256"/>
    </source>
</evidence>
<reference evidence="14" key="1">
    <citation type="submission" date="2021-01" db="EMBL/GenBank/DDBJ databases">
        <authorList>
            <person name="Lovell J.T."/>
            <person name="Bentley N."/>
            <person name="Bhattarai G."/>
            <person name="Jenkins J.W."/>
            <person name="Sreedasyam A."/>
            <person name="Alarcon Y."/>
            <person name="Bock C."/>
            <person name="Boston L."/>
            <person name="Carlson J."/>
            <person name="Cervantes K."/>
            <person name="Clermont K."/>
            <person name="Krom N."/>
            <person name="Kubenka K."/>
            <person name="Mamidi S."/>
            <person name="Mattison C."/>
            <person name="Monteros M."/>
            <person name="Pisani C."/>
            <person name="Plott C."/>
            <person name="Rajasekar S."/>
            <person name="Rhein H.S."/>
            <person name="Rohla C."/>
            <person name="Song M."/>
            <person name="Hilaire R.S."/>
            <person name="Shu S."/>
            <person name="Wells L."/>
            <person name="Wang X."/>
            <person name="Webber J."/>
            <person name="Heerema R.J."/>
            <person name="Klein P."/>
            <person name="Conner P."/>
            <person name="Grauke L."/>
            <person name="Grimwood J."/>
            <person name="Schmutz J."/>
            <person name="Randall J.J."/>
        </authorList>
    </citation>
    <scope>NUCLEOTIDE SEQUENCE</scope>
    <source>
        <tissue evidence="14">Leaf</tissue>
    </source>
</reference>
<dbReference type="GO" id="GO:0016020">
    <property type="term" value="C:membrane"/>
    <property type="evidence" value="ECO:0007669"/>
    <property type="project" value="UniProtKB-SubCell"/>
</dbReference>
<keyword evidence="2" id="KW-0813">Transport</keyword>
<dbReference type="InterPro" id="IPR006153">
    <property type="entry name" value="Cation/H_exchanger_TM"/>
</dbReference>
<keyword evidence="4 10" id="KW-0812">Transmembrane</keyword>
<gene>
    <name evidence="14" type="ORF">I3842_13G067400</name>
</gene>
<evidence type="ECO:0000256" key="10">
    <source>
        <dbReference type="SAM" id="Phobius"/>
    </source>
</evidence>
<feature type="transmembrane region" description="Helical" evidence="10">
    <location>
        <begin position="365"/>
        <end position="385"/>
    </location>
</feature>
<proteinExistence type="inferred from homology"/>
<name>A0A922DAT4_CARIL</name>
<feature type="transmembrane region" description="Helical" evidence="10">
    <location>
        <begin position="180"/>
        <end position="198"/>
    </location>
</feature>
<dbReference type="Pfam" id="PF23259">
    <property type="entry name" value="CHX17_C"/>
    <property type="match status" value="1"/>
</dbReference>
<dbReference type="GO" id="GO:1902600">
    <property type="term" value="P:proton transmembrane transport"/>
    <property type="evidence" value="ECO:0007669"/>
    <property type="project" value="InterPro"/>
</dbReference>
<protein>
    <recommendedName>
        <fullName evidence="16">Cation/H+ exchanger domain-containing protein</fullName>
    </recommendedName>
</protein>
<dbReference type="InterPro" id="IPR057291">
    <property type="entry name" value="CHX17_2nd"/>
</dbReference>
<comment type="caution">
    <text evidence="14">The sequence shown here is derived from an EMBL/GenBank/DDBJ whole genome shotgun (WGS) entry which is preliminary data.</text>
</comment>
<organism evidence="14 15">
    <name type="scientific">Carya illinoinensis</name>
    <name type="common">Pecan</name>
    <dbReference type="NCBI Taxonomy" id="32201"/>
    <lineage>
        <taxon>Eukaryota</taxon>
        <taxon>Viridiplantae</taxon>
        <taxon>Streptophyta</taxon>
        <taxon>Embryophyta</taxon>
        <taxon>Tracheophyta</taxon>
        <taxon>Spermatophyta</taxon>
        <taxon>Magnoliopsida</taxon>
        <taxon>eudicotyledons</taxon>
        <taxon>Gunneridae</taxon>
        <taxon>Pentapetalae</taxon>
        <taxon>rosids</taxon>
        <taxon>fabids</taxon>
        <taxon>Fagales</taxon>
        <taxon>Juglandaceae</taxon>
        <taxon>Carya</taxon>
    </lineage>
</organism>
<evidence type="ECO:0000259" key="11">
    <source>
        <dbReference type="Pfam" id="PF00999"/>
    </source>
</evidence>
<dbReference type="AlphaFoldDB" id="A0A922DAT4"/>
<dbReference type="PANTHER" id="PTHR32468:SF17">
    <property type="entry name" value="CATION_H(+) ANTIPORTER 4"/>
    <property type="match status" value="1"/>
</dbReference>
<feature type="domain" description="Cation/H(+) antiporter central" evidence="12">
    <location>
        <begin position="500"/>
        <end position="630"/>
    </location>
</feature>
<evidence type="ECO:0000259" key="13">
    <source>
        <dbReference type="Pfam" id="PF23259"/>
    </source>
</evidence>